<evidence type="ECO:0000313" key="2">
    <source>
        <dbReference type="Proteomes" id="UP001159363"/>
    </source>
</evidence>
<evidence type="ECO:0000313" key="1">
    <source>
        <dbReference type="EMBL" id="KAJ8889634.1"/>
    </source>
</evidence>
<gene>
    <name evidence="1" type="ORF">PR048_009134</name>
</gene>
<keyword evidence="2" id="KW-1185">Reference proteome</keyword>
<reference evidence="1 2" key="1">
    <citation type="submission" date="2023-02" db="EMBL/GenBank/DDBJ databases">
        <title>LHISI_Scaffold_Assembly.</title>
        <authorList>
            <person name="Stuart O.P."/>
            <person name="Cleave R."/>
            <person name="Magrath M.J.L."/>
            <person name="Mikheyev A.S."/>
        </authorList>
    </citation>
    <scope>NUCLEOTIDE SEQUENCE [LARGE SCALE GENOMIC DNA]</scope>
    <source>
        <strain evidence="1">Daus_M_001</strain>
        <tissue evidence="1">Leg muscle</tissue>
    </source>
</reference>
<accession>A0ABQ9HZ19</accession>
<name>A0ABQ9HZ19_9NEOP</name>
<organism evidence="1 2">
    <name type="scientific">Dryococelus australis</name>
    <dbReference type="NCBI Taxonomy" id="614101"/>
    <lineage>
        <taxon>Eukaryota</taxon>
        <taxon>Metazoa</taxon>
        <taxon>Ecdysozoa</taxon>
        <taxon>Arthropoda</taxon>
        <taxon>Hexapoda</taxon>
        <taxon>Insecta</taxon>
        <taxon>Pterygota</taxon>
        <taxon>Neoptera</taxon>
        <taxon>Polyneoptera</taxon>
        <taxon>Phasmatodea</taxon>
        <taxon>Verophasmatodea</taxon>
        <taxon>Anareolatae</taxon>
        <taxon>Phasmatidae</taxon>
        <taxon>Eurycanthinae</taxon>
        <taxon>Dryococelus</taxon>
    </lineage>
</organism>
<sequence length="700" mass="79489">MPETTALLQIDNAIQHKFNHLRVITYCTSNEHSASHHPMIDNTLCLKTDVVAVYARIANDFLMNQVKRNRQIESTANTRNTISRTRPKRPTPFKLLENDFLQKQHIWLSEASVHNMLTLSHTRFLSASFTYHPFDLVRPGAALQIIKICVDHTVSDRTSALYYKCFPNTFGIVANIVTDRRIPNSSGFLGYTHCAVGNMIGDFVDCRMSYVRCHWSHRQIDVPEVEHWKVLVSVRVVKLDTSLHTFLCKPLSASECSPLPLSLLSAVSGSSCSKFCCCLLLCVLMANETVFHTGYEALEYLFSLKESRHLDKLPDNEGIDDNNLEEVEPTDVCGQPFKTANADASRGFYSRKLLAQIILRTSRHVDKDERLEISSNRSYLTAFYRNIYIILFVTTNIKEQVLQHVTSPLKLDYGDECVTLQDSPHKLQKMCIIMSSRFWYFQAYRPASVVRAGAGRQRLVESRRKHVEIPMLSWNRGRQGVVIYQIRTQEENRRSSYNLDFNPMNLSDIEKKTREKNQKSLACSKPGTEVLNEECTSALQVFTSRDSGRAVGGVGAGAKEAGDAGNNVLGTTPEEVDDTAVCVKLSLSADLPTDYNILVCKPYDLANHVQALRHHMLESVCWSQSAGVSLHESVCWSQFCVEQMEEMEQFEQMEQMSDNGKRFRVFMDVASINRVRQKVTAGVLNFIISELYESRFRVVA</sequence>
<protein>
    <submittedName>
        <fullName evidence="1">Uncharacterized protein</fullName>
    </submittedName>
</protein>
<proteinExistence type="predicted"/>
<comment type="caution">
    <text evidence="1">The sequence shown here is derived from an EMBL/GenBank/DDBJ whole genome shotgun (WGS) entry which is preliminary data.</text>
</comment>
<dbReference type="Proteomes" id="UP001159363">
    <property type="component" value="Chromosome 3"/>
</dbReference>
<dbReference type="EMBL" id="JARBHB010000003">
    <property type="protein sequence ID" value="KAJ8889634.1"/>
    <property type="molecule type" value="Genomic_DNA"/>
</dbReference>